<dbReference type="Proteomes" id="UP000694865">
    <property type="component" value="Unplaced"/>
</dbReference>
<evidence type="ECO:0000313" key="2">
    <source>
        <dbReference type="Proteomes" id="UP000694865"/>
    </source>
</evidence>
<dbReference type="PANTHER" id="PTHR46599:SF3">
    <property type="entry name" value="PIGGYBAC TRANSPOSABLE ELEMENT-DERIVED PROTEIN 4"/>
    <property type="match status" value="1"/>
</dbReference>
<evidence type="ECO:0000259" key="1">
    <source>
        <dbReference type="Pfam" id="PF13843"/>
    </source>
</evidence>
<keyword evidence="2" id="KW-1185">Reference proteome</keyword>
<dbReference type="PANTHER" id="PTHR46599">
    <property type="entry name" value="PIGGYBAC TRANSPOSABLE ELEMENT-DERIVED PROTEIN 4"/>
    <property type="match status" value="1"/>
</dbReference>
<feature type="domain" description="PiggyBac transposable element-derived protein" evidence="1">
    <location>
        <begin position="22"/>
        <end position="416"/>
    </location>
</feature>
<name>A0ABM0LYM1_SACKO</name>
<dbReference type="Pfam" id="PF13843">
    <property type="entry name" value="DDE_Tnp_1_7"/>
    <property type="match status" value="1"/>
</dbReference>
<feature type="non-terminal residue" evidence="3">
    <location>
        <position position="1"/>
    </location>
</feature>
<dbReference type="RefSeq" id="XP_006812862.1">
    <property type="nucleotide sequence ID" value="XM_006812799.1"/>
</dbReference>
<reference evidence="3" key="1">
    <citation type="submission" date="2025-08" db="UniProtKB">
        <authorList>
            <consortium name="RefSeq"/>
        </authorList>
    </citation>
    <scope>IDENTIFICATION</scope>
    <source>
        <tissue evidence="3">Testes</tissue>
    </source>
</reference>
<gene>
    <name evidence="3" type="primary">LOC102805637</name>
</gene>
<evidence type="ECO:0000313" key="3">
    <source>
        <dbReference type="RefSeq" id="XP_006812862.1"/>
    </source>
</evidence>
<dbReference type="GeneID" id="102805637"/>
<accession>A0ABM0LYM1</accession>
<dbReference type="InterPro" id="IPR029526">
    <property type="entry name" value="PGBD"/>
</dbReference>
<proteinExistence type="predicted"/>
<sequence length="481" mass="55271">HVVEEFTGEHPGPNVNKADIPTPISAFEKIFPKSLVTKLRRETNAYAKYIKRNKGADKYLAKIKDDDEMAAFLGIMIIMGVDPKGELNDYWSTNTALRNEKISGVMSRNRFQKILQYFHVNDARNDPANISNPAERATERRHRPMYKVAPILKTVIHQSQQMYNLHCEVAIDEAIIGYKGRYNGIPTVFIQGKPRAKGFKVYVLADSHSNYVANLKFMTSTGSHEEDMRNVSKTAALCENLIQPFTGLHHVLYTDSYYTSIEMASRLLDYHHTYVVGSMRQDRRGFPNALRTNPRRNPASDKVKNLCRGQFAARQKDDHVVVSYKDSKLLNLLSTCREGFRFNDGRINRFIKSPTTHRKSVYSLPAPDIVGDYNKYMGGVDRANQIRSYFTSQRQAHKWWKYVFFYLLDTAICNSYIIYKEVVDEKKTHKAFQVEVGCAMIGGFCSRKQRVTTAEPVLNTYKITTWLKERAEVLVVECALR</sequence>
<protein>
    <submittedName>
        <fullName evidence="3">PiggyBac transposable element-derived protein 4-like</fullName>
    </submittedName>
</protein>
<organism evidence="2 3">
    <name type="scientific">Saccoglossus kowalevskii</name>
    <name type="common">Acorn worm</name>
    <dbReference type="NCBI Taxonomy" id="10224"/>
    <lineage>
        <taxon>Eukaryota</taxon>
        <taxon>Metazoa</taxon>
        <taxon>Hemichordata</taxon>
        <taxon>Enteropneusta</taxon>
        <taxon>Harrimaniidae</taxon>
        <taxon>Saccoglossus</taxon>
    </lineage>
</organism>